<evidence type="ECO:0000313" key="2">
    <source>
        <dbReference type="Proteomes" id="UP001141933"/>
    </source>
</evidence>
<dbReference type="PROSITE" id="PS51257">
    <property type="entry name" value="PROKAR_LIPOPROTEIN"/>
    <property type="match status" value="1"/>
</dbReference>
<dbReference type="PROSITE" id="PS01095">
    <property type="entry name" value="GH18_1"/>
    <property type="match status" value="1"/>
</dbReference>
<dbReference type="InterPro" id="IPR017853">
    <property type="entry name" value="GH"/>
</dbReference>
<keyword evidence="2" id="KW-1185">Reference proteome</keyword>
<dbReference type="CDD" id="cd06542">
    <property type="entry name" value="GH18_EndoS-like"/>
    <property type="match status" value="1"/>
</dbReference>
<dbReference type="Gene3D" id="3.20.20.80">
    <property type="entry name" value="Glycosidases"/>
    <property type="match status" value="1"/>
</dbReference>
<dbReference type="SUPFAM" id="SSF51445">
    <property type="entry name" value="(Trans)glycosidases"/>
    <property type="match status" value="1"/>
</dbReference>
<dbReference type="InterPro" id="IPR032320">
    <property type="entry name" value="GH18_BT1044-like"/>
</dbReference>
<proteinExistence type="predicted"/>
<sequence>MKLKLTSILALGIGLAAFSSCDTEVEKLEIQKLKTYDEQYYANIRAYKQSNHEMSFAYYEAWSPIEGVEGSKDPASWGERIMGLPDSIDIVNLWMGIPTPETHPVAYSDMKYVQEKLGTRFVMHADASHYRHVFTVDGVEYDMGGSPNPSDEVMAAYAKWIVNQVLEPGLDGVDVDYEGWNGNDMYRLTVELAKYFGPQGSIPNKLLIIDYFNSVPPKDCIPYCDYFVQQAYSNQVGFLTQPAGFPPEKMIYCETFGVFYLDGGRLLDYARWEPEVGRKGGCGVFFLGRNYYSSSGIPYNEFRQSIQIMNPSIKE</sequence>
<accession>A0ABT4PH74</accession>
<protein>
    <submittedName>
        <fullName evidence="1">Endo-beta-N-acetylglucosaminidase family protein</fullName>
    </submittedName>
</protein>
<name>A0ABT4PH74_9BACT</name>
<dbReference type="InterPro" id="IPR001579">
    <property type="entry name" value="Glyco_hydro_18_chit_AS"/>
</dbReference>
<reference evidence="1" key="1">
    <citation type="submission" date="2022-12" db="EMBL/GenBank/DDBJ databases">
        <title>Phocaeicola acetigenes sp. nov., isolated feces from a healthy human.</title>
        <authorList>
            <person name="Do H."/>
            <person name="Ha Y.B."/>
            <person name="Kim J.-S."/>
            <person name="Suh M.K."/>
            <person name="Kim H.S."/>
            <person name="Lee J.-S."/>
        </authorList>
    </citation>
    <scope>NUCLEOTIDE SEQUENCE</scope>
    <source>
        <strain evidence="1">KGMB11183</strain>
    </source>
</reference>
<dbReference type="Pfam" id="PF16141">
    <property type="entry name" value="GH18_BT1044-like"/>
    <property type="match status" value="1"/>
</dbReference>
<dbReference type="Proteomes" id="UP001141933">
    <property type="component" value="Unassembled WGS sequence"/>
</dbReference>
<gene>
    <name evidence="1" type="ORF">O6P32_06705</name>
</gene>
<dbReference type="EMBL" id="JAPZVM010000004">
    <property type="protein sequence ID" value="MCZ8372399.1"/>
    <property type="molecule type" value="Genomic_DNA"/>
</dbReference>
<comment type="caution">
    <text evidence="1">The sequence shown here is derived from an EMBL/GenBank/DDBJ whole genome shotgun (WGS) entry which is preliminary data.</text>
</comment>
<organism evidence="1 2">
    <name type="scientific">Phocaeicola acetigenes</name>
    <dbReference type="NCBI Taxonomy" id="3016083"/>
    <lineage>
        <taxon>Bacteria</taxon>
        <taxon>Pseudomonadati</taxon>
        <taxon>Bacteroidota</taxon>
        <taxon>Bacteroidia</taxon>
        <taxon>Bacteroidales</taxon>
        <taxon>Bacteroidaceae</taxon>
        <taxon>Phocaeicola</taxon>
    </lineage>
</organism>
<evidence type="ECO:0000313" key="1">
    <source>
        <dbReference type="EMBL" id="MCZ8372399.1"/>
    </source>
</evidence>
<dbReference type="RefSeq" id="WP_178265491.1">
    <property type="nucleotide sequence ID" value="NZ_JAPZVM010000004.1"/>
</dbReference>